<comment type="caution">
    <text evidence="1">The sequence shown here is derived from an EMBL/GenBank/DDBJ whole genome shotgun (WGS) entry which is preliminary data.</text>
</comment>
<dbReference type="OrthoDB" id="775972at2759"/>
<keyword evidence="2" id="KW-1185">Reference proteome</keyword>
<name>A0A8T0DTL4_9TREM</name>
<evidence type="ECO:0000313" key="1">
    <source>
        <dbReference type="EMBL" id="KAF8570484.1"/>
    </source>
</evidence>
<proteinExistence type="predicted"/>
<protein>
    <submittedName>
        <fullName evidence="1">Uncharacterized protein</fullName>
    </submittedName>
</protein>
<evidence type="ECO:0000313" key="2">
    <source>
        <dbReference type="Proteomes" id="UP000699462"/>
    </source>
</evidence>
<reference evidence="1 2" key="1">
    <citation type="submission" date="2019-07" db="EMBL/GenBank/DDBJ databases">
        <title>Annotation for the trematode Paragonimus westermani.</title>
        <authorList>
            <person name="Choi Y.-J."/>
        </authorList>
    </citation>
    <scope>NUCLEOTIDE SEQUENCE [LARGE SCALE GENOMIC DNA]</scope>
    <source>
        <strain evidence="1">180907_Pwestermani</strain>
    </source>
</reference>
<sequence>MLHYQQPIVPISFAVSAHVPVITAKLRQAFLNLRQPTSFSQRCNEAETRYCTSIHELVAVYRNVHFFRQALRDRNLVIFTGRILIVYVLGCTAQFLTDIQHITEATNVTVDNLSKLNNASRAANQISHSNTVAWQQSERTFVDDLERTTSAIGMFCWYHCVRQTARIPQANPASSFGNSNLRAVVQSATHRNTPIAWNSSG</sequence>
<dbReference type="AlphaFoldDB" id="A0A8T0DTL4"/>
<dbReference type="Proteomes" id="UP000699462">
    <property type="component" value="Unassembled WGS sequence"/>
</dbReference>
<organism evidence="1 2">
    <name type="scientific">Paragonimus westermani</name>
    <dbReference type="NCBI Taxonomy" id="34504"/>
    <lineage>
        <taxon>Eukaryota</taxon>
        <taxon>Metazoa</taxon>
        <taxon>Spiralia</taxon>
        <taxon>Lophotrochozoa</taxon>
        <taxon>Platyhelminthes</taxon>
        <taxon>Trematoda</taxon>
        <taxon>Digenea</taxon>
        <taxon>Plagiorchiida</taxon>
        <taxon>Troglotremata</taxon>
        <taxon>Troglotrematidae</taxon>
        <taxon>Paragonimus</taxon>
    </lineage>
</organism>
<gene>
    <name evidence="1" type="ORF">P879_01703</name>
</gene>
<dbReference type="EMBL" id="JTDF01001105">
    <property type="protein sequence ID" value="KAF8570484.1"/>
    <property type="molecule type" value="Genomic_DNA"/>
</dbReference>
<accession>A0A8T0DTL4</accession>